<dbReference type="GO" id="GO:0016787">
    <property type="term" value="F:hydrolase activity"/>
    <property type="evidence" value="ECO:0007669"/>
    <property type="project" value="UniProtKB-KW"/>
</dbReference>
<dbReference type="PRINTS" id="PR00412">
    <property type="entry name" value="EPOXHYDRLASE"/>
</dbReference>
<dbReference type="OrthoDB" id="9773293at2"/>
<organism evidence="2 3">
    <name type="scientific">Alcanivorax hongdengensis A-11-3</name>
    <dbReference type="NCBI Taxonomy" id="1177179"/>
    <lineage>
        <taxon>Bacteria</taxon>
        <taxon>Pseudomonadati</taxon>
        <taxon>Pseudomonadota</taxon>
        <taxon>Gammaproteobacteria</taxon>
        <taxon>Oceanospirillales</taxon>
        <taxon>Alcanivoracaceae</taxon>
        <taxon>Alcanivorax</taxon>
    </lineage>
</organism>
<dbReference type="AlphaFoldDB" id="L0W9Q6"/>
<dbReference type="PATRIC" id="fig|1177179.3.peg.3304"/>
<accession>L0W9Q6</accession>
<evidence type="ECO:0000313" key="2">
    <source>
        <dbReference type="EMBL" id="EKF72822.1"/>
    </source>
</evidence>
<reference evidence="2 3" key="1">
    <citation type="journal article" date="2012" name="J. Bacteriol.">
        <title>Genome Sequence of the Alkane-Degrading Bacterium Alcanivorax hongdengensis Type Strain A-11-3.</title>
        <authorList>
            <person name="Lai Q."/>
            <person name="Shao Z."/>
        </authorList>
    </citation>
    <scope>NUCLEOTIDE SEQUENCE [LARGE SCALE GENOMIC DNA]</scope>
    <source>
        <strain evidence="2 3">A-11-3</strain>
    </source>
</reference>
<proteinExistence type="predicted"/>
<feature type="domain" description="AB hydrolase-1" evidence="1">
    <location>
        <begin position="54"/>
        <end position="161"/>
    </location>
</feature>
<evidence type="ECO:0000259" key="1">
    <source>
        <dbReference type="Pfam" id="PF00561"/>
    </source>
</evidence>
<dbReference type="InterPro" id="IPR050266">
    <property type="entry name" value="AB_hydrolase_sf"/>
</dbReference>
<dbReference type="PANTHER" id="PTHR43798">
    <property type="entry name" value="MONOACYLGLYCEROL LIPASE"/>
    <property type="match status" value="1"/>
</dbReference>
<dbReference type="Pfam" id="PF00561">
    <property type="entry name" value="Abhydrolase_1"/>
    <property type="match status" value="1"/>
</dbReference>
<dbReference type="PANTHER" id="PTHR43798:SF24">
    <property type="entry name" value="CIS-3-ALKYL-4-ALKYLOXETAN-2-ONE DECARBOXYLASE"/>
    <property type="match status" value="1"/>
</dbReference>
<dbReference type="InterPro" id="IPR029058">
    <property type="entry name" value="AB_hydrolase_fold"/>
</dbReference>
<name>L0W9Q6_9GAMM</name>
<dbReference type="Gene3D" id="3.40.50.1820">
    <property type="entry name" value="alpha/beta hydrolase"/>
    <property type="match status" value="1"/>
</dbReference>
<dbReference type="Proteomes" id="UP000010164">
    <property type="component" value="Unassembled WGS sequence"/>
</dbReference>
<dbReference type="GO" id="GO:0016020">
    <property type="term" value="C:membrane"/>
    <property type="evidence" value="ECO:0007669"/>
    <property type="project" value="TreeGrafter"/>
</dbReference>
<keyword evidence="3" id="KW-1185">Reference proteome</keyword>
<dbReference type="RefSeq" id="WP_008930528.1">
    <property type="nucleotide sequence ID" value="NZ_AMRJ01000051.1"/>
</dbReference>
<dbReference type="InterPro" id="IPR000073">
    <property type="entry name" value="AB_hydrolase_1"/>
</dbReference>
<sequence length="355" mass="39491">MSIAIQSNSPLRTLPDDYCPPGADRWFTVPEGYDAGKTLFYSDYCPVGVTPEKTVLFVHGNPECSYTYRHARQALQDSQVPLRIVCPDHIGFGISDQADYEMVDMHHADNLRMLIEHLDLRNVILVIHDWGGPIGVGAFLDQMDRVDGLVVLNTTIFPMPADGYTYDAWPLRVMPWSSLGWVIPRSLWGGAAASVLEGANPAPVGLIYGRSFIKQVRFALGRIPVNTPAYVFSESLRSKANARSSQRNVRQTPVWGHGYAYTDRKHGKQDNHDFYRRMQAQLPACWGCAGRGIPAAAHFGEFDPCGKASVRDQWLTALPQLDKAMHVYPEVGHFVEEYKGPEIARSICAVAGLSE</sequence>
<dbReference type="SUPFAM" id="SSF53474">
    <property type="entry name" value="alpha/beta-Hydrolases"/>
    <property type="match status" value="1"/>
</dbReference>
<dbReference type="STRING" id="1177179.A11A3_16817"/>
<comment type="caution">
    <text evidence="2">The sequence shown here is derived from an EMBL/GenBank/DDBJ whole genome shotgun (WGS) entry which is preliminary data.</text>
</comment>
<dbReference type="EMBL" id="AMRJ01000051">
    <property type="protein sequence ID" value="EKF72822.1"/>
    <property type="molecule type" value="Genomic_DNA"/>
</dbReference>
<evidence type="ECO:0000313" key="3">
    <source>
        <dbReference type="Proteomes" id="UP000010164"/>
    </source>
</evidence>
<keyword evidence="2" id="KW-0378">Hydrolase</keyword>
<dbReference type="eggNOG" id="COG0596">
    <property type="taxonomic scope" value="Bacteria"/>
</dbReference>
<dbReference type="InterPro" id="IPR000639">
    <property type="entry name" value="Epox_hydrolase-like"/>
</dbReference>
<gene>
    <name evidence="2" type="ORF">A11A3_16817</name>
</gene>
<protein>
    <submittedName>
        <fullName evidence="2">Alpha/beta hydrolase</fullName>
    </submittedName>
</protein>